<dbReference type="EMBL" id="CP147247">
    <property type="protein sequence ID" value="WYJ88395.1"/>
    <property type="molecule type" value="Genomic_DNA"/>
</dbReference>
<dbReference type="AlphaFoldDB" id="A0AAQ3VRK0"/>
<evidence type="ECO:0000313" key="2">
    <source>
        <dbReference type="Proteomes" id="UP000195141"/>
    </source>
</evidence>
<protein>
    <submittedName>
        <fullName evidence="1">Uncharacterized protein</fullName>
    </submittedName>
</protein>
<reference evidence="1" key="2">
    <citation type="submission" date="2024-03" db="EMBL/GenBank/DDBJ databases">
        <title>The Genome Sequence of Enterococcus sp. DIV0242b.</title>
        <authorList>
            <consortium name="The Broad Institute Genomics Platform"/>
            <consortium name="The Broad Institute Microbial Omics Core"/>
            <consortium name="The Broad Institute Genomic Center for Infectious Diseases"/>
            <person name="Earl A."/>
            <person name="Manson A."/>
            <person name="Gilmore M."/>
            <person name="Schwartman J."/>
            <person name="Shea T."/>
            <person name="Abouelleil A."/>
            <person name="Cao P."/>
            <person name="Chapman S."/>
            <person name="Cusick C."/>
            <person name="Young S."/>
            <person name="Neafsey D."/>
            <person name="Nusbaum C."/>
            <person name="Birren B."/>
        </authorList>
    </citation>
    <scope>NUCLEOTIDE SEQUENCE</scope>
    <source>
        <strain evidence="1">9E7_DIV0242</strain>
    </source>
</reference>
<reference evidence="1" key="1">
    <citation type="submission" date="2017-05" db="EMBL/GenBank/DDBJ databases">
        <authorList>
            <consortium name="The Broad Institute Genomics Platform"/>
            <consortium name="The Broad Institute Genomic Center for Infectious Diseases"/>
            <person name="Earl A."/>
            <person name="Manson A."/>
            <person name="Schwartman J."/>
            <person name="Gilmore M."/>
            <person name="Abouelleil A."/>
            <person name="Cao P."/>
            <person name="Chapman S."/>
            <person name="Cusick C."/>
            <person name="Shea T."/>
            <person name="Young S."/>
            <person name="Neafsey D."/>
            <person name="Nusbaum C."/>
            <person name="Birren B."/>
        </authorList>
    </citation>
    <scope>NUCLEOTIDE SEQUENCE</scope>
    <source>
        <strain evidence="1">9E7_DIV0242</strain>
    </source>
</reference>
<proteinExistence type="predicted"/>
<dbReference type="RefSeq" id="WP_339101857.1">
    <property type="nucleotide sequence ID" value="NZ_CP147247.1"/>
</dbReference>
<dbReference type="Proteomes" id="UP000195141">
    <property type="component" value="Chromosome"/>
</dbReference>
<sequence length="62" mass="7191">MNKDELIKQAKELISKGNVEKAKSFLDEHKDEIGEHYDKLKKSLPDLNMDDIANQVKGFFKK</sequence>
<gene>
    <name evidence="1" type="ORF">A5888_000114</name>
</gene>
<name>A0AAQ3VRK0_9ENTE</name>
<accession>A0AAQ3VRK0</accession>
<organism evidence="1 2">
    <name type="scientific">Candidatus Enterococcus clewellii</name>
    <dbReference type="NCBI Taxonomy" id="1834193"/>
    <lineage>
        <taxon>Bacteria</taxon>
        <taxon>Bacillati</taxon>
        <taxon>Bacillota</taxon>
        <taxon>Bacilli</taxon>
        <taxon>Lactobacillales</taxon>
        <taxon>Enterococcaceae</taxon>
        <taxon>Enterococcus</taxon>
    </lineage>
</organism>
<keyword evidence="2" id="KW-1185">Reference proteome</keyword>
<evidence type="ECO:0000313" key="1">
    <source>
        <dbReference type="EMBL" id="WYJ88395.1"/>
    </source>
</evidence>